<comment type="caution">
    <text evidence="1">The sequence shown here is derived from an EMBL/GenBank/DDBJ whole genome shotgun (WGS) entry which is preliminary data.</text>
</comment>
<sequence length="79" mass="8918">MERPEGWYVTFLEPDLKTPLPKKFIFQDSAKILELAARGGADKTLADKQALQYAIQTGRGSVWLHLTSAQLVKLNPLHR</sequence>
<name>A0A7W8E6Q6_9BACT</name>
<proteinExistence type="predicted"/>
<evidence type="ECO:0000313" key="2">
    <source>
        <dbReference type="Proteomes" id="UP000540989"/>
    </source>
</evidence>
<reference evidence="1 2" key="1">
    <citation type="submission" date="2020-08" db="EMBL/GenBank/DDBJ databases">
        <title>Genomic Encyclopedia of Type Strains, Phase IV (KMG-V): Genome sequencing to study the core and pangenomes of soil and plant-associated prokaryotes.</title>
        <authorList>
            <person name="Whitman W."/>
        </authorList>
    </citation>
    <scope>NUCLEOTIDE SEQUENCE [LARGE SCALE GENOMIC DNA]</scope>
    <source>
        <strain evidence="1 2">M8UP14</strain>
    </source>
</reference>
<organism evidence="1 2">
    <name type="scientific">Granulicella aggregans</name>
    <dbReference type="NCBI Taxonomy" id="474949"/>
    <lineage>
        <taxon>Bacteria</taxon>
        <taxon>Pseudomonadati</taxon>
        <taxon>Acidobacteriota</taxon>
        <taxon>Terriglobia</taxon>
        <taxon>Terriglobales</taxon>
        <taxon>Acidobacteriaceae</taxon>
        <taxon>Granulicella</taxon>
    </lineage>
</organism>
<accession>A0A7W8E6Q6</accession>
<evidence type="ECO:0000313" key="1">
    <source>
        <dbReference type="EMBL" id="MBB5060589.1"/>
    </source>
</evidence>
<protein>
    <submittedName>
        <fullName evidence="1">Uncharacterized protein</fullName>
    </submittedName>
</protein>
<dbReference type="Proteomes" id="UP000540989">
    <property type="component" value="Unassembled WGS sequence"/>
</dbReference>
<keyword evidence="2" id="KW-1185">Reference proteome</keyword>
<gene>
    <name evidence="1" type="ORF">HDF16_005325</name>
</gene>
<dbReference type="RefSeq" id="WP_246410103.1">
    <property type="nucleotide sequence ID" value="NZ_JACHIP010000015.1"/>
</dbReference>
<dbReference type="EMBL" id="JACHIP010000015">
    <property type="protein sequence ID" value="MBB5060589.1"/>
    <property type="molecule type" value="Genomic_DNA"/>
</dbReference>
<dbReference type="AlphaFoldDB" id="A0A7W8E6Q6"/>